<dbReference type="PANTHER" id="PTHR32309">
    <property type="entry name" value="TYROSINE-PROTEIN KINASE"/>
    <property type="match status" value="1"/>
</dbReference>
<feature type="transmembrane region" description="Helical" evidence="8">
    <location>
        <begin position="20"/>
        <end position="37"/>
    </location>
</feature>
<dbReference type="InterPro" id="IPR050445">
    <property type="entry name" value="Bact_polysacc_biosynth/exp"/>
</dbReference>
<keyword evidence="2" id="KW-1003">Cell membrane</keyword>
<dbReference type="GO" id="GO:0005886">
    <property type="term" value="C:plasma membrane"/>
    <property type="evidence" value="ECO:0007669"/>
    <property type="project" value="UniProtKB-SubCell"/>
</dbReference>
<dbReference type="Pfam" id="PF02706">
    <property type="entry name" value="Wzz"/>
    <property type="match status" value="1"/>
</dbReference>
<dbReference type="InterPro" id="IPR014345">
    <property type="entry name" value="XrtA_polysacc_chain"/>
</dbReference>
<evidence type="ECO:0000256" key="3">
    <source>
        <dbReference type="ARBA" id="ARBA00022692"/>
    </source>
</evidence>
<dbReference type="InterPro" id="IPR032807">
    <property type="entry name" value="GNVR"/>
</dbReference>
<feature type="domain" description="Polysaccharide chain length determinant N-terminal" evidence="9">
    <location>
        <begin position="13"/>
        <end position="94"/>
    </location>
</feature>
<organism evidence="11 12">
    <name type="scientific">Aquisalimonas asiatica</name>
    <dbReference type="NCBI Taxonomy" id="406100"/>
    <lineage>
        <taxon>Bacteria</taxon>
        <taxon>Pseudomonadati</taxon>
        <taxon>Pseudomonadota</taxon>
        <taxon>Gammaproteobacteria</taxon>
        <taxon>Chromatiales</taxon>
        <taxon>Ectothiorhodospiraceae</taxon>
        <taxon>Aquisalimonas</taxon>
    </lineage>
</organism>
<dbReference type="RefSeq" id="WP_091644461.1">
    <property type="nucleotide sequence ID" value="NZ_FOEG01000005.1"/>
</dbReference>
<dbReference type="EMBL" id="FOEG01000005">
    <property type="protein sequence ID" value="SEO97678.1"/>
    <property type="molecule type" value="Genomic_DNA"/>
</dbReference>
<keyword evidence="3 8" id="KW-0812">Transmembrane</keyword>
<comment type="subcellular location">
    <subcellularLocation>
        <location evidence="1">Cell membrane</location>
        <topology evidence="1">Multi-pass membrane protein</topology>
    </subcellularLocation>
</comment>
<evidence type="ECO:0000313" key="11">
    <source>
        <dbReference type="EMBL" id="SEO97678.1"/>
    </source>
</evidence>
<feature type="domain" description="Tyrosine-protein kinase G-rich" evidence="10">
    <location>
        <begin position="355"/>
        <end position="435"/>
    </location>
</feature>
<keyword evidence="6" id="KW-0175">Coiled coil</keyword>
<sequence>MDRLFEEILLQIRKVWQRRWFIVPVAWVVAVAGWFWVDSLPDRYQASAQIYVNTDSVLQPLLSGMTVTPNTEQRVRMMTRTLLSRSNLEHVVSETELDLQADSDADRQRIIDDLSSSIRLSGVGSRDNVYTIRYTSRDPDKAQEVVQTLVNMFMEGGIGGGRTDLASSQRFIENQIENYREQLADKETEIEEFKRDHAGLTPGQSGSYYNRVERLEDQLEQARLDLREARNRRDTYESQLETASAADADGPVDPALQERIRELENRLDDLQQRYTDQHPEVASTRRILEDRKAEREEQIAAGGGSSDREDLFQQQMRLSLSEAESQVSTLEARVEEFQERLARLNEAVDRIPQIESEYASLMRDKSVIQSNYEQLLRRREQAFMSGQVETQTDAVDFRVIDPPRVPSSPTDPNRPLLASAALILGVGAGAGLAFLLAQLRSTVTSRQKLAEITGRPVLGAVSYVDTHRSRWRRRLGHMAFLIAIGALLLVYAAVIASYFLT</sequence>
<feature type="transmembrane region" description="Helical" evidence="8">
    <location>
        <begin position="478"/>
        <end position="500"/>
    </location>
</feature>
<dbReference type="InterPro" id="IPR003856">
    <property type="entry name" value="LPS_length_determ_N"/>
</dbReference>
<dbReference type="Proteomes" id="UP000199657">
    <property type="component" value="Unassembled WGS sequence"/>
</dbReference>
<evidence type="ECO:0000259" key="9">
    <source>
        <dbReference type="Pfam" id="PF02706"/>
    </source>
</evidence>
<keyword evidence="5 8" id="KW-0472">Membrane</keyword>
<evidence type="ECO:0000313" key="12">
    <source>
        <dbReference type="Proteomes" id="UP000199657"/>
    </source>
</evidence>
<evidence type="ECO:0000256" key="6">
    <source>
        <dbReference type="SAM" id="Coils"/>
    </source>
</evidence>
<evidence type="ECO:0000256" key="4">
    <source>
        <dbReference type="ARBA" id="ARBA00022989"/>
    </source>
</evidence>
<feature type="transmembrane region" description="Helical" evidence="8">
    <location>
        <begin position="416"/>
        <end position="437"/>
    </location>
</feature>
<dbReference type="GO" id="GO:0004713">
    <property type="term" value="F:protein tyrosine kinase activity"/>
    <property type="evidence" value="ECO:0007669"/>
    <property type="project" value="TreeGrafter"/>
</dbReference>
<reference evidence="11 12" key="1">
    <citation type="submission" date="2016-10" db="EMBL/GenBank/DDBJ databases">
        <authorList>
            <person name="de Groot N.N."/>
        </authorList>
    </citation>
    <scope>NUCLEOTIDE SEQUENCE [LARGE SCALE GENOMIC DNA]</scope>
    <source>
        <strain evidence="11 12">CGMCC 1.6291</strain>
    </source>
</reference>
<dbReference type="Pfam" id="PF13807">
    <property type="entry name" value="GNVR"/>
    <property type="match status" value="1"/>
</dbReference>
<evidence type="ECO:0000256" key="8">
    <source>
        <dbReference type="SAM" id="Phobius"/>
    </source>
</evidence>
<evidence type="ECO:0000256" key="5">
    <source>
        <dbReference type="ARBA" id="ARBA00023136"/>
    </source>
</evidence>
<keyword evidence="4 8" id="KW-1133">Transmembrane helix</keyword>
<proteinExistence type="predicted"/>
<dbReference type="AlphaFoldDB" id="A0A1H8U4V8"/>
<accession>A0A1H8U4V8</accession>
<feature type="coiled-coil region" evidence="6">
    <location>
        <begin position="313"/>
        <end position="347"/>
    </location>
</feature>
<protein>
    <submittedName>
        <fullName evidence="11">Polysaccharide chain length determinant protein, PEP-CTERM locus subfamily</fullName>
    </submittedName>
</protein>
<dbReference type="OrthoDB" id="9795292at2"/>
<dbReference type="STRING" id="406100.SAMN04488052_105147"/>
<evidence type="ECO:0000256" key="1">
    <source>
        <dbReference type="ARBA" id="ARBA00004651"/>
    </source>
</evidence>
<dbReference type="NCBIfam" id="TIGR03007">
    <property type="entry name" value="pepcterm_ChnLen"/>
    <property type="match status" value="1"/>
</dbReference>
<evidence type="ECO:0000256" key="7">
    <source>
        <dbReference type="SAM" id="MobiDB-lite"/>
    </source>
</evidence>
<gene>
    <name evidence="11" type="ORF">SAMN04488052_105147</name>
</gene>
<evidence type="ECO:0000259" key="10">
    <source>
        <dbReference type="Pfam" id="PF13807"/>
    </source>
</evidence>
<evidence type="ECO:0000256" key="2">
    <source>
        <dbReference type="ARBA" id="ARBA00022475"/>
    </source>
</evidence>
<dbReference type="PANTHER" id="PTHR32309:SF13">
    <property type="entry name" value="FERRIC ENTEROBACTIN TRANSPORT PROTEIN FEPE"/>
    <property type="match status" value="1"/>
</dbReference>
<name>A0A1H8U4V8_9GAMM</name>
<keyword evidence="12" id="KW-1185">Reference proteome</keyword>
<feature type="region of interest" description="Disordered" evidence="7">
    <location>
        <begin position="230"/>
        <end position="251"/>
    </location>
</feature>